<sequence length="174" mass="20123">MADVEEKWEETLRAIKTITKPFPPPPRSITAEKIISQWLQSRRNRPTGNGAIDLKGLWDGFLSSFENNSSRFGITMAQMSGPPKRPVTTTEMIQCCEAMKTIPVKKHFPYLNQLTFTGEEVAALIRANAKTIQPQQLVNMLIRDKVIFPVKMFGYQYFVEDRSHLYRLVYPFFY</sequence>
<name>A0A7E4V852_PANRE</name>
<organism evidence="1 2">
    <name type="scientific">Panagrellus redivivus</name>
    <name type="common">Microworm</name>
    <dbReference type="NCBI Taxonomy" id="6233"/>
    <lineage>
        <taxon>Eukaryota</taxon>
        <taxon>Metazoa</taxon>
        <taxon>Ecdysozoa</taxon>
        <taxon>Nematoda</taxon>
        <taxon>Chromadorea</taxon>
        <taxon>Rhabditida</taxon>
        <taxon>Tylenchina</taxon>
        <taxon>Panagrolaimomorpha</taxon>
        <taxon>Panagrolaimoidea</taxon>
        <taxon>Panagrolaimidae</taxon>
        <taxon>Panagrellus</taxon>
    </lineage>
</organism>
<dbReference type="Proteomes" id="UP000492821">
    <property type="component" value="Unassembled WGS sequence"/>
</dbReference>
<reference evidence="2" key="2">
    <citation type="submission" date="2020-10" db="UniProtKB">
        <authorList>
            <consortium name="WormBaseParasite"/>
        </authorList>
    </citation>
    <scope>IDENTIFICATION</scope>
</reference>
<reference evidence="1" key="1">
    <citation type="journal article" date="2013" name="Genetics">
        <title>The draft genome and transcriptome of Panagrellus redivivus are shaped by the harsh demands of a free-living lifestyle.</title>
        <authorList>
            <person name="Srinivasan J."/>
            <person name="Dillman A.R."/>
            <person name="Macchietto M.G."/>
            <person name="Heikkinen L."/>
            <person name="Lakso M."/>
            <person name="Fracchia K.M."/>
            <person name="Antoshechkin I."/>
            <person name="Mortazavi A."/>
            <person name="Wong G."/>
            <person name="Sternberg P.W."/>
        </authorList>
    </citation>
    <scope>NUCLEOTIDE SEQUENCE [LARGE SCALE GENOMIC DNA]</scope>
    <source>
        <strain evidence="1">MT8872</strain>
    </source>
</reference>
<keyword evidence="1" id="KW-1185">Reference proteome</keyword>
<proteinExistence type="predicted"/>
<evidence type="ECO:0000313" key="1">
    <source>
        <dbReference type="Proteomes" id="UP000492821"/>
    </source>
</evidence>
<accession>A0A7E4V852</accession>
<protein>
    <submittedName>
        <fullName evidence="2">DEP domain-containing protein</fullName>
    </submittedName>
</protein>
<dbReference type="AlphaFoldDB" id="A0A7E4V852"/>
<dbReference type="WBParaSite" id="Pan_g17737.t1">
    <property type="protein sequence ID" value="Pan_g17737.t1"/>
    <property type="gene ID" value="Pan_g17737"/>
</dbReference>
<evidence type="ECO:0000313" key="2">
    <source>
        <dbReference type="WBParaSite" id="Pan_g17737.t1"/>
    </source>
</evidence>